<evidence type="ECO:0000313" key="1">
    <source>
        <dbReference type="EMBL" id="KAJ8130418.1"/>
    </source>
</evidence>
<proteinExistence type="predicted"/>
<accession>A0ACC2JTB1</accession>
<dbReference type="Proteomes" id="UP001153332">
    <property type="component" value="Unassembled WGS sequence"/>
</dbReference>
<reference evidence="1" key="1">
    <citation type="submission" date="2022-12" db="EMBL/GenBank/DDBJ databases">
        <title>Genome Sequence of Lasiodiplodia mahajangana.</title>
        <authorList>
            <person name="Buettner E."/>
        </authorList>
    </citation>
    <scope>NUCLEOTIDE SEQUENCE</scope>
    <source>
        <strain evidence="1">VT137</strain>
    </source>
</reference>
<organism evidence="1 2">
    <name type="scientific">Lasiodiplodia mahajangana</name>
    <dbReference type="NCBI Taxonomy" id="1108764"/>
    <lineage>
        <taxon>Eukaryota</taxon>
        <taxon>Fungi</taxon>
        <taxon>Dikarya</taxon>
        <taxon>Ascomycota</taxon>
        <taxon>Pezizomycotina</taxon>
        <taxon>Dothideomycetes</taxon>
        <taxon>Dothideomycetes incertae sedis</taxon>
        <taxon>Botryosphaeriales</taxon>
        <taxon>Botryosphaeriaceae</taxon>
        <taxon>Lasiodiplodia</taxon>
    </lineage>
</organism>
<gene>
    <name evidence="1" type="ORF">O1611_g3213</name>
</gene>
<protein>
    <submittedName>
        <fullName evidence="1">Uncharacterized protein</fullName>
    </submittedName>
</protein>
<dbReference type="EMBL" id="JAPUUL010000503">
    <property type="protein sequence ID" value="KAJ8130418.1"/>
    <property type="molecule type" value="Genomic_DNA"/>
</dbReference>
<name>A0ACC2JTB1_9PEZI</name>
<keyword evidence="2" id="KW-1185">Reference proteome</keyword>
<evidence type="ECO:0000313" key="2">
    <source>
        <dbReference type="Proteomes" id="UP001153332"/>
    </source>
</evidence>
<sequence length="189" mass="20818">MPASIKVPTAFVSAMLIFTTLLLLAEIPQGWASPTPTTARRRGIHSASTFIGNGPCSLDRNSDLYGLGIRIGIYIQGVATLWAMSYRQTAAAELCKVGGLFQFAVLVALIRETVTNDNFNAVEALVTYLLGVLSFGVNVTDALGTDREEHQNYLERKTISSLSVSQTWFWFVGLNKLERLPCKTETFFF</sequence>
<comment type="caution">
    <text evidence="1">The sequence shown here is derived from an EMBL/GenBank/DDBJ whole genome shotgun (WGS) entry which is preliminary data.</text>
</comment>